<dbReference type="Gene3D" id="3.30.420.40">
    <property type="match status" value="2"/>
</dbReference>
<dbReference type="PANTHER" id="PTHR18964:SF149">
    <property type="entry name" value="BIFUNCTIONAL UDP-N-ACETYLGLUCOSAMINE 2-EPIMERASE_N-ACETYLMANNOSAMINE KINASE"/>
    <property type="match status" value="1"/>
</dbReference>
<dbReference type="Pfam" id="PF00480">
    <property type="entry name" value="ROK"/>
    <property type="match status" value="1"/>
</dbReference>
<gene>
    <name evidence="2" type="ORF">F9278_17910</name>
</gene>
<dbReference type="RefSeq" id="WP_152169267.1">
    <property type="nucleotide sequence ID" value="NZ_CP045096.1"/>
</dbReference>
<keyword evidence="3" id="KW-1185">Reference proteome</keyword>
<protein>
    <submittedName>
        <fullName evidence="2">ROK family protein</fullName>
    </submittedName>
</protein>
<dbReference type="EMBL" id="CP045096">
    <property type="protein sequence ID" value="QFQ97788.1"/>
    <property type="molecule type" value="Genomic_DNA"/>
</dbReference>
<dbReference type="SUPFAM" id="SSF53067">
    <property type="entry name" value="Actin-like ATPase domain"/>
    <property type="match status" value="1"/>
</dbReference>
<evidence type="ECO:0000313" key="3">
    <source>
        <dbReference type="Proteomes" id="UP000327294"/>
    </source>
</evidence>
<sequence>MSGISGLLGIDIGGTKVAVRVEGAGAEPYSAGFRWTPGADVGADITALADCLAVVRRHWPGPLRAAGVAMPATLDPEGRVTAWPNRPAWAGLGLAAELRGMLPGTAVAVADDGDLAALAEARAAGLTDVLYVGVGTGIGGGSVLGGELCPGPARGSFELGHVVVDRAGARCDCGRRGCVQSRASGPAILRRAAELRDAPVTYAELCEAWQRRLSWAVVAVDEACAALATAIVSAAELLHPEAVIVGGGFPSGLPGLTSLVSRHATRLSRPGHPAPPHQDARLGPLSSLDGALLLAHATCTSAEALEAVVRG</sequence>
<dbReference type="InterPro" id="IPR000600">
    <property type="entry name" value="ROK"/>
</dbReference>
<reference evidence="2 3" key="1">
    <citation type="submission" date="2019-10" db="EMBL/GenBank/DDBJ databases">
        <title>Streptomyces sp. strain GY16 isolated from leaves of Broussonetia papyrifera.</title>
        <authorList>
            <person name="Mo P."/>
        </authorList>
    </citation>
    <scope>NUCLEOTIDE SEQUENCE [LARGE SCALE GENOMIC DNA]</scope>
    <source>
        <strain evidence="2 3">GY16</strain>
    </source>
</reference>
<evidence type="ECO:0000256" key="1">
    <source>
        <dbReference type="ARBA" id="ARBA00006479"/>
    </source>
</evidence>
<accession>A0A5P8K4S0</accession>
<dbReference type="InterPro" id="IPR043129">
    <property type="entry name" value="ATPase_NBD"/>
</dbReference>
<organism evidence="2 3">
    <name type="scientific">Streptomyces phaeolivaceus</name>
    <dbReference type="NCBI Taxonomy" id="2653200"/>
    <lineage>
        <taxon>Bacteria</taxon>
        <taxon>Bacillati</taxon>
        <taxon>Actinomycetota</taxon>
        <taxon>Actinomycetes</taxon>
        <taxon>Kitasatosporales</taxon>
        <taxon>Streptomycetaceae</taxon>
        <taxon>Streptomyces</taxon>
    </lineage>
</organism>
<proteinExistence type="inferred from homology"/>
<evidence type="ECO:0000313" key="2">
    <source>
        <dbReference type="EMBL" id="QFQ97788.1"/>
    </source>
</evidence>
<dbReference type="AlphaFoldDB" id="A0A5P8K4S0"/>
<comment type="similarity">
    <text evidence="1">Belongs to the ROK (NagC/XylR) family.</text>
</comment>
<dbReference type="PANTHER" id="PTHR18964">
    <property type="entry name" value="ROK (REPRESSOR, ORF, KINASE) FAMILY"/>
    <property type="match status" value="1"/>
</dbReference>
<dbReference type="KEGG" id="sphv:F9278_17910"/>
<dbReference type="Proteomes" id="UP000327294">
    <property type="component" value="Chromosome"/>
</dbReference>
<name>A0A5P8K4S0_9ACTN</name>